<proteinExistence type="predicted"/>
<evidence type="ECO:0000256" key="2">
    <source>
        <dbReference type="ARBA" id="ARBA00023315"/>
    </source>
</evidence>
<evidence type="ECO:0000256" key="1">
    <source>
        <dbReference type="ARBA" id="ARBA00022679"/>
    </source>
</evidence>
<dbReference type="GeneID" id="98311027"/>
<dbReference type="GO" id="GO:0006508">
    <property type="term" value="P:proteolysis"/>
    <property type="evidence" value="ECO:0007669"/>
    <property type="project" value="UniProtKB-KW"/>
</dbReference>
<keyword evidence="4" id="KW-0378">Hydrolase</keyword>
<keyword evidence="4" id="KW-0645">Protease</keyword>
<dbReference type="PATRIC" id="fig|1423759.3.peg.1854"/>
<evidence type="ECO:0000313" key="5">
    <source>
        <dbReference type="Proteomes" id="UP000051448"/>
    </source>
</evidence>
<gene>
    <name evidence="4" type="ORF">FC92_GL001774</name>
</gene>
<dbReference type="GO" id="GO:0008233">
    <property type="term" value="F:peptidase activity"/>
    <property type="evidence" value="ECO:0007669"/>
    <property type="project" value="UniProtKB-KW"/>
</dbReference>
<keyword evidence="2" id="KW-0012">Acyltransferase</keyword>
<dbReference type="STRING" id="1423759.FC92_GL001774"/>
<dbReference type="InterPro" id="IPR016181">
    <property type="entry name" value="Acyl_CoA_acyltransferase"/>
</dbReference>
<keyword evidence="1" id="KW-0808">Transferase</keyword>
<feature type="domain" description="N-acetyltransferase" evidence="3">
    <location>
        <begin position="3"/>
        <end position="172"/>
    </location>
</feature>
<dbReference type="PANTHER" id="PTHR43420:SF47">
    <property type="entry name" value="N-ACETYLTRANSFERASE DOMAIN-CONTAINING PROTEIN"/>
    <property type="match status" value="1"/>
</dbReference>
<organism evidence="4 5">
    <name type="scientific">Liquorilactobacillus hordei DSM 19519</name>
    <dbReference type="NCBI Taxonomy" id="1423759"/>
    <lineage>
        <taxon>Bacteria</taxon>
        <taxon>Bacillati</taxon>
        <taxon>Bacillota</taxon>
        <taxon>Bacilli</taxon>
        <taxon>Lactobacillales</taxon>
        <taxon>Lactobacillaceae</taxon>
        <taxon>Liquorilactobacillus</taxon>
    </lineage>
</organism>
<evidence type="ECO:0000259" key="3">
    <source>
        <dbReference type="PROSITE" id="PS51186"/>
    </source>
</evidence>
<dbReference type="InterPro" id="IPR000182">
    <property type="entry name" value="GNAT_dom"/>
</dbReference>
<dbReference type="AlphaFoldDB" id="A0A0R1M7E6"/>
<dbReference type="GO" id="GO:0016747">
    <property type="term" value="F:acyltransferase activity, transferring groups other than amino-acyl groups"/>
    <property type="evidence" value="ECO:0007669"/>
    <property type="project" value="InterPro"/>
</dbReference>
<keyword evidence="5" id="KW-1185">Reference proteome</keyword>
<dbReference type="RefSeq" id="WP_057870322.1">
    <property type="nucleotide sequence ID" value="NZ_AZDX01000055.1"/>
</dbReference>
<accession>A0A0R1M7E6</accession>
<dbReference type="Gene3D" id="3.40.630.30">
    <property type="match status" value="1"/>
</dbReference>
<dbReference type="OrthoDB" id="7205533at2"/>
<evidence type="ECO:0000313" key="4">
    <source>
        <dbReference type="EMBL" id="KRL04103.1"/>
    </source>
</evidence>
<dbReference type="InterPro" id="IPR050680">
    <property type="entry name" value="YpeA/RimI_acetyltransf"/>
</dbReference>
<dbReference type="CDD" id="cd04301">
    <property type="entry name" value="NAT_SF"/>
    <property type="match status" value="1"/>
</dbReference>
<protein>
    <submittedName>
        <fullName evidence="4">Protease synthase and sporulation negative regulatory protein PAI 1</fullName>
    </submittedName>
</protein>
<sequence>MVTNLITVTNNDIDTLRQISIETFSDTFGAENSKEDLEKYLESAYDSQKLEKEVENHESNFQFIYYQNQLAGYLKLNIGSAQSELQSDDALEVERIYIKKEFKRLGLGKQLISYAIDEAKKAHKKYIWLGVWEHNEGAIVFYQKQGFVEFSEHIFDLGGDEQRDILMKKSLI</sequence>
<name>A0A0R1M7E6_9LACO</name>
<dbReference type="SUPFAM" id="SSF55729">
    <property type="entry name" value="Acyl-CoA N-acyltransferases (Nat)"/>
    <property type="match status" value="1"/>
</dbReference>
<reference evidence="4 5" key="1">
    <citation type="journal article" date="2015" name="Genome Announc.">
        <title>Expanding the biotechnology potential of lactobacilli through comparative genomics of 213 strains and associated genera.</title>
        <authorList>
            <person name="Sun Z."/>
            <person name="Harris H.M."/>
            <person name="McCann A."/>
            <person name="Guo C."/>
            <person name="Argimon S."/>
            <person name="Zhang W."/>
            <person name="Yang X."/>
            <person name="Jeffery I.B."/>
            <person name="Cooney J.C."/>
            <person name="Kagawa T.F."/>
            <person name="Liu W."/>
            <person name="Song Y."/>
            <person name="Salvetti E."/>
            <person name="Wrobel A."/>
            <person name="Rasinkangas P."/>
            <person name="Parkhill J."/>
            <person name="Rea M.C."/>
            <person name="O'Sullivan O."/>
            <person name="Ritari J."/>
            <person name="Douillard F.P."/>
            <person name="Paul Ross R."/>
            <person name="Yang R."/>
            <person name="Briner A.E."/>
            <person name="Felis G.E."/>
            <person name="de Vos W.M."/>
            <person name="Barrangou R."/>
            <person name="Klaenhammer T.R."/>
            <person name="Caufield P.W."/>
            <person name="Cui Y."/>
            <person name="Zhang H."/>
            <person name="O'Toole P.W."/>
        </authorList>
    </citation>
    <scope>NUCLEOTIDE SEQUENCE [LARGE SCALE GENOMIC DNA]</scope>
    <source>
        <strain evidence="4 5">DSM 19519</strain>
    </source>
</reference>
<dbReference type="PANTHER" id="PTHR43420">
    <property type="entry name" value="ACETYLTRANSFERASE"/>
    <property type="match status" value="1"/>
</dbReference>
<comment type="caution">
    <text evidence="4">The sequence shown here is derived from an EMBL/GenBank/DDBJ whole genome shotgun (WGS) entry which is preliminary data.</text>
</comment>
<dbReference type="EMBL" id="AZDX01000055">
    <property type="protein sequence ID" value="KRL04103.1"/>
    <property type="molecule type" value="Genomic_DNA"/>
</dbReference>
<dbReference type="Pfam" id="PF00583">
    <property type="entry name" value="Acetyltransf_1"/>
    <property type="match status" value="1"/>
</dbReference>
<dbReference type="PROSITE" id="PS51186">
    <property type="entry name" value="GNAT"/>
    <property type="match status" value="1"/>
</dbReference>
<dbReference type="Proteomes" id="UP000051448">
    <property type="component" value="Unassembled WGS sequence"/>
</dbReference>